<proteinExistence type="predicted"/>
<dbReference type="AlphaFoldDB" id="A0A1D7Y2N8"/>
<evidence type="ECO:0000313" key="1">
    <source>
        <dbReference type="EMBL" id="AOR29854.1"/>
    </source>
</evidence>
<protein>
    <submittedName>
        <fullName evidence="1">Uncharacterized protein</fullName>
    </submittedName>
</protein>
<organism evidence="1 2">
    <name type="scientific">Streptomyces fodineus</name>
    <dbReference type="NCBI Taxonomy" id="1904616"/>
    <lineage>
        <taxon>Bacteria</taxon>
        <taxon>Bacillati</taxon>
        <taxon>Actinomycetota</taxon>
        <taxon>Actinomycetes</taxon>
        <taxon>Kitasatosporales</taxon>
        <taxon>Streptomycetaceae</taxon>
        <taxon>Streptomyces</taxon>
    </lineage>
</organism>
<name>A0A1D7Y2N8_9ACTN</name>
<dbReference type="Proteomes" id="UP000094960">
    <property type="component" value="Chromosome"/>
</dbReference>
<reference evidence="2" key="1">
    <citation type="submission" date="2016-09" db="EMBL/GenBank/DDBJ databases">
        <title>Streptomyces puniciscabiei strain:TW1S1 Genome sequencing and assembly.</title>
        <authorList>
            <person name="Kim M.-K."/>
            <person name="Kim S.B."/>
        </authorList>
    </citation>
    <scope>NUCLEOTIDE SEQUENCE [LARGE SCALE GENOMIC DNA]</scope>
    <source>
        <strain evidence="2">TW1S1</strain>
    </source>
</reference>
<dbReference type="KEGG" id="spun:BFF78_01040"/>
<evidence type="ECO:0000313" key="2">
    <source>
        <dbReference type="Proteomes" id="UP000094960"/>
    </source>
</evidence>
<sequence length="143" mass="15217">MKQSSTLFLAAHRRILRPVVGGEVVEDDVDGGAVRAGRPDALERGEAVVGTFAAPVDAPGSAVADGVAAVDVAHFASTMIGRRQAVGVALFRPQRIVRRGSTSSVRYRRARMLLALAGGNRVTVIAHSVHKERARIRSEKGIR</sequence>
<gene>
    <name evidence="1" type="ORF">BFF78_01040</name>
</gene>
<keyword evidence="2" id="KW-1185">Reference proteome</keyword>
<accession>A0A1D7Y2N8</accession>
<dbReference type="EMBL" id="CP017248">
    <property type="protein sequence ID" value="AOR29854.1"/>
    <property type="molecule type" value="Genomic_DNA"/>
</dbReference>